<dbReference type="HOGENOM" id="CLU_113237_0_0_7"/>
<sequence>MMCFQLTFLETLAARYPSVSLFTNTVKIRPDITNALIHLTGDRSSSAGGLTAEKALHSILSEGIIRGSGNEGFIKGTKQAVCFTEMPLSFVKYYIKEGYSKHKYDYFGIAMSKSSAWRAGARPVIYLPDDEAHWIPDDEKWRHVQFDYGNVDFTHEREWRLMGDLDLKHGEFGFYVIVPERDHEANILKMNLPIQNKIIGFLHMNYLNDLI</sequence>
<dbReference type="KEGG" id="dto:TOL2_C20140"/>
<organism evidence="1 2">
    <name type="scientific">Desulfobacula toluolica (strain DSM 7467 / Tol2)</name>
    <dbReference type="NCBI Taxonomy" id="651182"/>
    <lineage>
        <taxon>Bacteria</taxon>
        <taxon>Pseudomonadati</taxon>
        <taxon>Thermodesulfobacteriota</taxon>
        <taxon>Desulfobacteria</taxon>
        <taxon>Desulfobacterales</taxon>
        <taxon>Desulfobacteraceae</taxon>
        <taxon>Desulfobacula</taxon>
    </lineage>
</organism>
<reference evidence="1 2" key="1">
    <citation type="journal article" date="2013" name="Environ. Microbiol.">
        <title>Complete genome, catabolic sub-proteomes and key-metabolites of Desulfobacula toluolica Tol2, a marine, aromatic compound-degrading, sulfate-reducing bacterium.</title>
        <authorList>
            <person name="Wohlbrand L."/>
            <person name="Jacob J.H."/>
            <person name="Kube M."/>
            <person name="Mussmann M."/>
            <person name="Jarling R."/>
            <person name="Beck A."/>
            <person name="Amann R."/>
            <person name="Wilkes H."/>
            <person name="Reinhardt R."/>
            <person name="Rabus R."/>
        </authorList>
    </citation>
    <scope>NUCLEOTIDE SEQUENCE [LARGE SCALE GENOMIC DNA]</scope>
    <source>
        <strain evidence="2">DSM 7467 / Tol2</strain>
    </source>
</reference>
<evidence type="ECO:0000313" key="1">
    <source>
        <dbReference type="EMBL" id="CCK80175.1"/>
    </source>
</evidence>
<proteinExistence type="predicted"/>
<accession>K0NGU1</accession>
<name>K0NGU1_DESTT</name>
<dbReference type="RefSeq" id="WP_014957508.1">
    <property type="nucleotide sequence ID" value="NC_018645.1"/>
</dbReference>
<dbReference type="AlphaFoldDB" id="K0NGU1"/>
<dbReference type="EMBL" id="FO203503">
    <property type="protein sequence ID" value="CCK80175.1"/>
    <property type="molecule type" value="Genomic_DNA"/>
</dbReference>
<gene>
    <name evidence="1" type="ordered locus">TOL2_C20140</name>
</gene>
<evidence type="ECO:0000313" key="2">
    <source>
        <dbReference type="Proteomes" id="UP000007347"/>
    </source>
</evidence>
<dbReference type="Proteomes" id="UP000007347">
    <property type="component" value="Chromosome"/>
</dbReference>
<keyword evidence="2" id="KW-1185">Reference proteome</keyword>
<protein>
    <submittedName>
        <fullName evidence="1">Conserved uncharacterized protein</fullName>
    </submittedName>
</protein>